<proteinExistence type="predicted"/>
<dbReference type="NCBIfam" id="TIGR02285">
    <property type="entry name" value="TIGR02285 family protein"/>
    <property type="match status" value="1"/>
</dbReference>
<evidence type="ECO:0000313" key="2">
    <source>
        <dbReference type="Proteomes" id="UP000722111"/>
    </source>
</evidence>
<gene>
    <name evidence="1" type="ORF">H8F23_02315</name>
</gene>
<dbReference type="SUPFAM" id="SSF53850">
    <property type="entry name" value="Periplasmic binding protein-like II"/>
    <property type="match status" value="1"/>
</dbReference>
<organism evidence="1 2">
    <name type="scientific">Pseudomonas neuropathica</name>
    <dbReference type="NCBI Taxonomy" id="2730425"/>
    <lineage>
        <taxon>Bacteria</taxon>
        <taxon>Pseudomonadati</taxon>
        <taxon>Pseudomonadota</taxon>
        <taxon>Gammaproteobacteria</taxon>
        <taxon>Pseudomonadales</taxon>
        <taxon>Pseudomonadaceae</taxon>
        <taxon>Pseudomonas</taxon>
    </lineage>
</organism>
<accession>A0ABS0BE35</accession>
<dbReference type="RefSeq" id="WP_194933285.1">
    <property type="nucleotide sequence ID" value="NZ_JACOPX010000002.1"/>
</dbReference>
<dbReference type="EMBL" id="JACOPX010000002">
    <property type="protein sequence ID" value="MBF6032079.1"/>
    <property type="molecule type" value="Genomic_DNA"/>
</dbReference>
<sequence>MRRYFTILATTRDRSPSCAKTEPFKLKRRQTSHTNRAHHWWTWRLFGLLFLLMLSTGAQAKPTLIWLLRDLPPLTIFEGPKKGQGVIDQLMPLLIAGMPQYEHKLMRVNRARGIQMLHEASFTCDPSLIWSKERAQWIAYSIPAFRAVSNGLVVRQKDREVLAPFLVEGEIDLASLLANGQEKIGVVAERSYGEIVDDLLRQAPRDALTPHYGNEALNNLLLMQRLGRLQLVLGYWPEIRYQAHLAHIAEDELLFYPIRGTGKYLSGYIGCSDTHQGRQAISEINQLLRTLPHDQLNQLYADWLDPAMRSDYLEQARSFFEQQAAP</sequence>
<protein>
    <submittedName>
        <fullName evidence="1">TIGR02285 family protein</fullName>
    </submittedName>
</protein>
<dbReference type="InterPro" id="IPR011972">
    <property type="entry name" value="CHP02285"/>
</dbReference>
<name>A0ABS0BE35_9PSED</name>
<dbReference type="Proteomes" id="UP000722111">
    <property type="component" value="Unassembled WGS sequence"/>
</dbReference>
<evidence type="ECO:0000313" key="1">
    <source>
        <dbReference type="EMBL" id="MBF6032079.1"/>
    </source>
</evidence>
<reference evidence="1 2" key="1">
    <citation type="submission" date="2020-08" db="EMBL/GenBank/DDBJ databases">
        <title>Description of novel Pseudomonas species.</title>
        <authorList>
            <person name="Duman M."/>
            <person name="Mulet M."/>
            <person name="Altun S."/>
            <person name="Saticioglu I.B."/>
            <person name="Lalucat J."/>
            <person name="Garcia-Valdes E."/>
        </authorList>
    </citation>
    <scope>NUCLEOTIDE SEQUENCE [LARGE SCALE GENOMIC DNA]</scope>
    <source>
        <strain evidence="1 2">P155</strain>
    </source>
</reference>
<keyword evidence="2" id="KW-1185">Reference proteome</keyword>
<comment type="caution">
    <text evidence="1">The sequence shown here is derived from an EMBL/GenBank/DDBJ whole genome shotgun (WGS) entry which is preliminary data.</text>
</comment>